<dbReference type="EMBL" id="NFZW01000003">
    <property type="protein sequence ID" value="RFA38534.1"/>
    <property type="molecule type" value="Genomic_DNA"/>
</dbReference>
<dbReference type="CDD" id="cd05235">
    <property type="entry name" value="SDR_e1"/>
    <property type="match status" value="1"/>
</dbReference>
<proteinExistence type="predicted"/>
<feature type="domain" description="Thioester reductase (TE)" evidence="3">
    <location>
        <begin position="11"/>
        <end position="245"/>
    </location>
</feature>
<dbReference type="AlphaFoldDB" id="A0A3E0X2Q9"/>
<dbReference type="PANTHER" id="PTHR44845">
    <property type="entry name" value="CARRIER DOMAIN-CONTAINING PROTEIN"/>
    <property type="match status" value="1"/>
</dbReference>
<keyword evidence="1" id="KW-0596">Phosphopantetheine</keyword>
<dbReference type="Proteomes" id="UP000256763">
    <property type="component" value="Unassembled WGS sequence"/>
</dbReference>
<evidence type="ECO:0000259" key="3">
    <source>
        <dbReference type="Pfam" id="PF07993"/>
    </source>
</evidence>
<evidence type="ECO:0000313" key="4">
    <source>
        <dbReference type="EMBL" id="RFA38534.1"/>
    </source>
</evidence>
<evidence type="ECO:0000313" key="5">
    <source>
        <dbReference type="Proteomes" id="UP000256763"/>
    </source>
</evidence>
<dbReference type="SUPFAM" id="SSF51735">
    <property type="entry name" value="NAD(P)-binding Rossmann-fold domains"/>
    <property type="match status" value="1"/>
</dbReference>
<accession>A0A3E0X2Q9</accession>
<dbReference type="RefSeq" id="WP_116302620.1">
    <property type="nucleotide sequence ID" value="NZ_NFZV01000012.1"/>
</dbReference>
<dbReference type="Gene3D" id="3.40.50.720">
    <property type="entry name" value="NAD(P)-binding Rossmann-like Domain"/>
    <property type="match status" value="1"/>
</dbReference>
<organism evidence="4 5">
    <name type="scientific">Alkalilimnicola ehrlichii</name>
    <dbReference type="NCBI Taxonomy" id="351052"/>
    <lineage>
        <taxon>Bacteria</taxon>
        <taxon>Pseudomonadati</taxon>
        <taxon>Pseudomonadota</taxon>
        <taxon>Gammaproteobacteria</taxon>
        <taxon>Chromatiales</taxon>
        <taxon>Ectothiorhodospiraceae</taxon>
        <taxon>Alkalilimnicola</taxon>
    </lineage>
</organism>
<protein>
    <recommendedName>
        <fullName evidence="3">Thioester reductase (TE) domain-containing protein</fullName>
    </recommendedName>
</protein>
<keyword evidence="5" id="KW-1185">Reference proteome</keyword>
<evidence type="ECO:0000256" key="1">
    <source>
        <dbReference type="ARBA" id="ARBA00022450"/>
    </source>
</evidence>
<sequence length="376" mass="41673">MSSEACERVLLTGATGFLGAHLLAELLKDDSVRVQCLVRAADSAAGVERLRKTLEHYRLWDEAWRSRLYPLLGDLEKPMLGLDSAQFSKLAGELDLILHTGANVNYVLPYSLMQKANVQGTQEIVRLAAKRRARVVYVSTLRLFDSRLDGRPVRESDAIDDASTRYSAYSYSKWMGEKVVRRAGERGIPYLIVRPGLVWGGAVGGGVNEGDAVSRLIKGCLALECAPDSPLQVNLTPTDYVIQSILWLARRSEASGEVFHLVNDQPTGCARLFERLRAQGYPLQLVPYGVWMERLREAAQSEAAGDLVPLLQYFNDDLPEQSLKRVFDSRFTREYLSSRAGITCPAIDSELIDRALAGMRETGFIAAPNKHAELTG</sequence>
<dbReference type="PANTHER" id="PTHR44845:SF6">
    <property type="entry name" value="BETA-ALANINE-ACTIVATING ENZYME"/>
    <property type="match status" value="1"/>
</dbReference>
<dbReference type="InterPro" id="IPR036291">
    <property type="entry name" value="NAD(P)-bd_dom_sf"/>
</dbReference>
<gene>
    <name evidence="4" type="ORF">CAL65_04070</name>
</gene>
<comment type="caution">
    <text evidence="4">The sequence shown here is derived from an EMBL/GenBank/DDBJ whole genome shotgun (WGS) entry which is preliminary data.</text>
</comment>
<reference evidence="5" key="1">
    <citation type="submission" date="2017-05" db="EMBL/GenBank/DDBJ databases">
        <authorList>
            <person name="Sharma S."/>
            <person name="Sidhu C."/>
            <person name="Pinnaka A.K."/>
        </authorList>
    </citation>
    <scope>NUCLEOTIDE SEQUENCE [LARGE SCALE GENOMIC DNA]</scope>
    <source>
        <strain evidence="5">AK93</strain>
    </source>
</reference>
<dbReference type="InterPro" id="IPR013120">
    <property type="entry name" value="FAR_NAD-bd"/>
</dbReference>
<evidence type="ECO:0000256" key="2">
    <source>
        <dbReference type="ARBA" id="ARBA00022553"/>
    </source>
</evidence>
<keyword evidence="2" id="KW-0597">Phosphoprotein</keyword>
<dbReference type="NCBIfam" id="TIGR01746">
    <property type="entry name" value="Thioester-redct"/>
    <property type="match status" value="1"/>
</dbReference>
<dbReference type="OrthoDB" id="9803010at2"/>
<dbReference type="Pfam" id="PF07993">
    <property type="entry name" value="NAD_binding_4"/>
    <property type="match status" value="1"/>
</dbReference>
<name>A0A3E0X2Q9_9GAMM</name>
<dbReference type="InterPro" id="IPR010080">
    <property type="entry name" value="Thioester_reductase-like_dom"/>
</dbReference>